<name>A0AAV6U6F8_9ARAC</name>
<comment type="caution">
    <text evidence="2">The sequence shown here is derived from an EMBL/GenBank/DDBJ whole genome shotgun (WGS) entry which is preliminary data.</text>
</comment>
<dbReference type="EMBL" id="JAFNEN010000627">
    <property type="protein sequence ID" value="KAG8179443.1"/>
    <property type="molecule type" value="Genomic_DNA"/>
</dbReference>
<dbReference type="Proteomes" id="UP000827092">
    <property type="component" value="Unassembled WGS sequence"/>
</dbReference>
<feature type="compositionally biased region" description="Polar residues" evidence="1">
    <location>
        <begin position="248"/>
        <end position="260"/>
    </location>
</feature>
<reference evidence="2 3" key="1">
    <citation type="journal article" date="2022" name="Nat. Ecol. Evol.">
        <title>A masculinizing supergene underlies an exaggerated male reproductive morph in a spider.</title>
        <authorList>
            <person name="Hendrickx F."/>
            <person name="De Corte Z."/>
            <person name="Sonet G."/>
            <person name="Van Belleghem S.M."/>
            <person name="Kostlbacher S."/>
            <person name="Vangestel C."/>
        </authorList>
    </citation>
    <scope>NUCLEOTIDE SEQUENCE [LARGE SCALE GENOMIC DNA]</scope>
    <source>
        <strain evidence="2">W744_W776</strain>
    </source>
</reference>
<gene>
    <name evidence="2" type="ORF">JTE90_026337</name>
</gene>
<dbReference type="AlphaFoldDB" id="A0AAV6U6F8"/>
<protein>
    <submittedName>
        <fullName evidence="2">Uncharacterized protein</fullName>
    </submittedName>
</protein>
<feature type="region of interest" description="Disordered" evidence="1">
    <location>
        <begin position="248"/>
        <end position="276"/>
    </location>
</feature>
<evidence type="ECO:0000313" key="3">
    <source>
        <dbReference type="Proteomes" id="UP000827092"/>
    </source>
</evidence>
<sequence>MASRDKKIQLVTQEVLVFIAFKLGLIKDPPAPINTSSVSPKLIANLRKIVWTERYVALEDTKDYTLNHLAKMTATPQLYTTYVLHSCHVTTKCFQDPYEMFVRAMTLAIQFAIYPMPTGAPELLGWTLTIFTNFFEEVLESGFIERGGWKKFNKYLLMKNSLSMYSKLQQLEKQGKSFAEIIQLLEIKATPLKECLDRQGRVSAEIENHGPTLSIWNKIEATGFSEGSQFINQLLPQMSTVGERTFTGNFSPQGPSNNMAEGQRSERNNGETARNFLNPGNVEVPLLKYGTTKRIAYLEAKEGLVDLQGHFLKIEKLLDFIFGDPPEGL</sequence>
<keyword evidence="3" id="KW-1185">Reference proteome</keyword>
<evidence type="ECO:0000256" key="1">
    <source>
        <dbReference type="SAM" id="MobiDB-lite"/>
    </source>
</evidence>
<proteinExistence type="predicted"/>
<evidence type="ECO:0000313" key="2">
    <source>
        <dbReference type="EMBL" id="KAG8179443.1"/>
    </source>
</evidence>
<accession>A0AAV6U6F8</accession>
<organism evidence="2 3">
    <name type="scientific">Oedothorax gibbosus</name>
    <dbReference type="NCBI Taxonomy" id="931172"/>
    <lineage>
        <taxon>Eukaryota</taxon>
        <taxon>Metazoa</taxon>
        <taxon>Ecdysozoa</taxon>
        <taxon>Arthropoda</taxon>
        <taxon>Chelicerata</taxon>
        <taxon>Arachnida</taxon>
        <taxon>Araneae</taxon>
        <taxon>Araneomorphae</taxon>
        <taxon>Entelegynae</taxon>
        <taxon>Araneoidea</taxon>
        <taxon>Linyphiidae</taxon>
        <taxon>Erigoninae</taxon>
        <taxon>Oedothorax</taxon>
    </lineage>
</organism>